<dbReference type="EMBL" id="CP002363">
    <property type="protein sequence ID" value="ADV64419.1"/>
    <property type="molecule type" value="Genomic_DNA"/>
</dbReference>
<dbReference type="AlphaFoldDB" id="E8R6Y6"/>
<accession>E8R6Y6</accession>
<dbReference type="eggNOG" id="arCOG03099">
    <property type="taxonomic scope" value="Archaea"/>
</dbReference>
<protein>
    <submittedName>
        <fullName evidence="7">Cation antiporter</fullName>
    </submittedName>
</protein>
<evidence type="ECO:0000256" key="4">
    <source>
        <dbReference type="ARBA" id="ARBA00022989"/>
    </source>
</evidence>
<feature type="transmembrane region" description="Helical" evidence="6">
    <location>
        <begin position="28"/>
        <end position="46"/>
    </location>
</feature>
<comment type="subcellular location">
    <subcellularLocation>
        <location evidence="1">Cell membrane</location>
        <topology evidence="1">Multi-pass membrane protein</topology>
    </subcellularLocation>
</comment>
<evidence type="ECO:0000256" key="2">
    <source>
        <dbReference type="ARBA" id="ARBA00022475"/>
    </source>
</evidence>
<gene>
    <name evidence="7" type="ordered locus">Desmu_0100</name>
</gene>
<dbReference type="Proteomes" id="UP000001068">
    <property type="component" value="Chromosome"/>
</dbReference>
<dbReference type="PANTHER" id="PTHR34584:SF1">
    <property type="entry name" value="NA(+)_H(+) ANTIPORTER SUBUNIT E1"/>
    <property type="match status" value="1"/>
</dbReference>
<evidence type="ECO:0000313" key="8">
    <source>
        <dbReference type="Proteomes" id="UP000001068"/>
    </source>
</evidence>
<evidence type="ECO:0000256" key="5">
    <source>
        <dbReference type="ARBA" id="ARBA00023136"/>
    </source>
</evidence>
<keyword evidence="8" id="KW-1185">Reference proteome</keyword>
<organism evidence="7 8">
    <name type="scientific">Desulfurococcus mucosus (strain ATCC 35584 / DSM 2162 / JCM 9187 / O7/1)</name>
    <dbReference type="NCBI Taxonomy" id="765177"/>
    <lineage>
        <taxon>Archaea</taxon>
        <taxon>Thermoproteota</taxon>
        <taxon>Thermoprotei</taxon>
        <taxon>Desulfurococcales</taxon>
        <taxon>Desulfurococcaceae</taxon>
        <taxon>Desulfurococcus</taxon>
    </lineage>
</organism>
<reference evidence="7 8" key="2">
    <citation type="journal article" date="2011" name="Stand. Genomic Sci.">
        <title>Complete genome sequence of Desulfurococcus mucosus type strain (O7/1).</title>
        <authorList>
            <person name="Wirth R."/>
            <person name="Chertkov O."/>
            <person name="Held B."/>
            <person name="Lapidus A."/>
            <person name="Nolan M."/>
            <person name="Lucas S."/>
            <person name="Hammon N."/>
            <person name="Deshpande S."/>
            <person name="Cheng J.F."/>
            <person name="Tapia R."/>
            <person name="Han C."/>
            <person name="Goodwin L."/>
            <person name="Pitluck S."/>
            <person name="Liolios K."/>
            <person name="Ioanna P."/>
            <person name="Ivanova N."/>
            <person name="Mavromatis K."/>
            <person name="Mikhailova N."/>
            <person name="Pati A."/>
            <person name="Chen A."/>
            <person name="Palaniappan K."/>
            <person name="Land M."/>
            <person name="Hauser L."/>
            <person name="Chang Y.J."/>
            <person name="Jeffries C.D."/>
            <person name="Bilek Y."/>
            <person name="Hader T."/>
            <person name="Rohde M."/>
            <person name="Spring S."/>
            <person name="Sikorski J."/>
            <person name="Goker M."/>
            <person name="Woyke T."/>
            <person name="Bristow J."/>
            <person name="Eisen J.A."/>
            <person name="Markowitz V."/>
            <person name="Hugenholtz P."/>
            <person name="Kyrpides N.C."/>
            <person name="Klenk H.P."/>
        </authorList>
    </citation>
    <scope>NUCLEOTIDE SEQUENCE [LARGE SCALE GENOMIC DNA]</scope>
    <source>
        <strain evidence="8">ATCC 35584 / DSM 2162 / JCM 9187 / O7/1</strain>
    </source>
</reference>
<feature type="transmembrane region" description="Helical" evidence="6">
    <location>
        <begin position="5"/>
        <end position="22"/>
    </location>
</feature>
<keyword evidence="5 6" id="KW-0472">Membrane</keyword>
<dbReference type="PANTHER" id="PTHR34584">
    <property type="entry name" value="NA(+)/H(+) ANTIPORTER SUBUNIT E1"/>
    <property type="match status" value="1"/>
</dbReference>
<dbReference type="HOGENOM" id="CLU_086615_2_2_2"/>
<evidence type="ECO:0000256" key="6">
    <source>
        <dbReference type="SAM" id="Phobius"/>
    </source>
</evidence>
<proteinExistence type="predicted"/>
<dbReference type="Pfam" id="PF01899">
    <property type="entry name" value="MNHE"/>
    <property type="match status" value="1"/>
</dbReference>
<reference evidence="8" key="1">
    <citation type="submission" date="2010-11" db="EMBL/GenBank/DDBJ databases">
        <title>The complete genome of Desulfurococcus mucosus DSM 2162.</title>
        <authorList>
            <consortium name="US DOE Joint Genome Institute (JGI-PGF)"/>
            <person name="Lucas S."/>
            <person name="Copeland A."/>
            <person name="Lapidus A."/>
            <person name="Bruce D."/>
            <person name="Goodwin L."/>
            <person name="Pitluck S."/>
            <person name="Kyrpides N."/>
            <person name="Mavromatis K."/>
            <person name="Pagani I."/>
            <person name="Ivanova N."/>
            <person name="Ovchinnikova G."/>
            <person name="Chertkov O."/>
            <person name="Held B."/>
            <person name="Brettin T."/>
            <person name="Detter J.C."/>
            <person name="Tapia R."/>
            <person name="Han C."/>
            <person name="Land M."/>
            <person name="Hauser L."/>
            <person name="Markowitz V."/>
            <person name="Cheng J.-F."/>
            <person name="Hugenholtz P."/>
            <person name="Woyke T."/>
            <person name="Wu D."/>
            <person name="Wirth R."/>
            <person name="Bilek Y."/>
            <person name="Hader T."/>
            <person name="Klenk H.-P."/>
            <person name="Eisen J.A."/>
        </authorList>
    </citation>
    <scope>NUCLEOTIDE SEQUENCE [LARGE SCALE GENOMIC DNA]</scope>
    <source>
        <strain evidence="8">ATCC 35584 / DSM 2162 / JCM 9187 / O7/1</strain>
    </source>
</reference>
<dbReference type="GeneID" id="10152784"/>
<name>E8R6Y6_DESM0</name>
<dbReference type="RefSeq" id="WP_013561641.1">
    <property type="nucleotide sequence ID" value="NC_014961.1"/>
</dbReference>
<sequence length="161" mass="18191" precursor="true">MIDRLAASLLVFIIYILIAGSLTPYDIATGVIVASVAGWVTGRYLVRNPGKLLQPSRLLVSLLYFLKYMTVIEFKAHMDVVKRIFNMNIRPGIVKVPVTVVSDYARLLVANSITNTPGTVVVDERDGFFYVNWIDVSTTEPWQARLLISEEFERYASKIFD</sequence>
<dbReference type="PIRSF" id="PIRSF019239">
    <property type="entry name" value="MrpE"/>
    <property type="match status" value="1"/>
</dbReference>
<dbReference type="STRING" id="765177.Desmu_0100"/>
<dbReference type="InterPro" id="IPR002758">
    <property type="entry name" value="Cation_antiport_E"/>
</dbReference>
<keyword evidence="2" id="KW-1003">Cell membrane</keyword>
<evidence type="ECO:0000256" key="1">
    <source>
        <dbReference type="ARBA" id="ARBA00004651"/>
    </source>
</evidence>
<evidence type="ECO:0000256" key="3">
    <source>
        <dbReference type="ARBA" id="ARBA00022692"/>
    </source>
</evidence>
<dbReference type="GO" id="GO:0008324">
    <property type="term" value="F:monoatomic cation transmembrane transporter activity"/>
    <property type="evidence" value="ECO:0007669"/>
    <property type="project" value="InterPro"/>
</dbReference>
<keyword evidence="3 6" id="KW-0812">Transmembrane</keyword>
<dbReference type="KEGG" id="dmu:Desmu_0100"/>
<evidence type="ECO:0000313" key="7">
    <source>
        <dbReference type="EMBL" id="ADV64419.1"/>
    </source>
</evidence>
<dbReference type="GO" id="GO:0005886">
    <property type="term" value="C:plasma membrane"/>
    <property type="evidence" value="ECO:0007669"/>
    <property type="project" value="UniProtKB-SubCell"/>
</dbReference>
<dbReference type="OrthoDB" id="85180at2157"/>
<keyword evidence="4 6" id="KW-1133">Transmembrane helix</keyword>